<protein>
    <recommendedName>
        <fullName evidence="3">Bacterial Ig-like domain-containing protein</fullName>
    </recommendedName>
</protein>
<dbReference type="RefSeq" id="WP_163771037.1">
    <property type="nucleotide sequence ID" value="NZ_JAAGXA010000003.1"/>
</dbReference>
<evidence type="ECO:0008006" key="3">
    <source>
        <dbReference type="Google" id="ProtNLM"/>
    </source>
</evidence>
<evidence type="ECO:0000313" key="1">
    <source>
        <dbReference type="EMBL" id="NEN77654.1"/>
    </source>
</evidence>
<proteinExistence type="predicted"/>
<name>A0A6P0HH98_9ACTN</name>
<dbReference type="Gene3D" id="3.40.50.1820">
    <property type="entry name" value="alpha/beta hydrolase"/>
    <property type="match status" value="1"/>
</dbReference>
<dbReference type="EMBL" id="JAAGXA010000003">
    <property type="protein sequence ID" value="NEN77654.1"/>
    <property type="molecule type" value="Genomic_DNA"/>
</dbReference>
<sequence length="1185" mass="119713">MSSSRAVLRPSGGSPTGRARAGSRFLVALALGAAALPAVAGLAPASAAPGGDDWTVEPVAGGYEVTVELDEPLPIVSDAPTIVVDGESLGVATESADGRSLNVFTTDASVLRARTAEAGWSATDPAGAPSGTPEALDVPAEEAEALAALADDPAALGDQEWDEAVYKFGDQAIDLAGIGGIRGELEGKVYLPEGGGARPTVLLLHGRHSYCYGTGDANPARWPCSATQLSIPSYLGYDGTARALASHGYAVVSISANAINANDNQLAADQGARARGQLVLDTLDMLQDASAGAPVSYRDAATGADVSLDEAFELGEAAVAQRAEGFVDGYDGLDPMTAADLAGRFDLTNVGLMGHSRGGEGVTSAAVLNGARETPFGFTSVLPLAPVDFGRMTVPGLAMNVLLPYCDGDVSNQQGQHMLDDSRYAFGDDALRAGTWVMGANHNFYNTVWTPGVYRYSVSDDWSGTNPASARATEPICGTAPSTAATSIRMTAQEQYDQGTSYMTAWFRLTLGGEEQFLPMFDGSGAVPAALGDEDVRTQATAPSSARSTIASFERTSSLIRTTSGATATVCASLAGRTVTQTLPACATLSASAQVPHWTPASNGTNVPASPMTRLAWTAPGAGVRVTLPAAQRDASSYERLSLKLAADEAVVGATDLTLGLVDGQGQQWSQPVSALNPQALRRLPASATPTSATTLGKIVLQQLVLPLDVVAEAGLDTTDLREISLTGVAGEDGTAAGGAYLSDLAFESPAVGDLAVEDLPTVSVFAPATEEGSAPGTTDIAVYLDAAADAPVVGYVSLLGSTTSRAGAAMERVVFAPGETCRVVTASVNGDRTPSTSASTSVKASVINTAGGVMGADAIVFATIREDDGVVPAQNGSVATELPPVGVSGDPCDELADLRGGTLQVAADAVPGAPLTVTAPGFRAGESVTVSGAGLAPVTAVADGDGTATVALAVPADVARGAIVLTATGAGTTRTTTGTTSVRDATTLTSPATAAGRYARSAVVAVDVATGEGAAAPTGVVEARWGTANGGVVATGEIVDGTATLRLPASWKPGTYRVGLRYAGSDTTMPAQGGVVVTVSKGTVSLGNSLPTLPTPTRGSSFLVGAAFVGDGAGQVARPAGPMVVRLYTSAGRGVWWSGVQRLSNGTVRVNLPALPRGSYRAEISYGGDALSLGATQVRTFTVR</sequence>
<dbReference type="Proteomes" id="UP000468687">
    <property type="component" value="Unassembled WGS sequence"/>
</dbReference>
<dbReference type="SUPFAM" id="SSF53474">
    <property type="entry name" value="alpha/beta-Hydrolases"/>
    <property type="match status" value="1"/>
</dbReference>
<organism evidence="1 2">
    <name type="scientific">Nocardioides zeae</name>
    <dbReference type="NCBI Taxonomy" id="1457234"/>
    <lineage>
        <taxon>Bacteria</taxon>
        <taxon>Bacillati</taxon>
        <taxon>Actinomycetota</taxon>
        <taxon>Actinomycetes</taxon>
        <taxon>Propionibacteriales</taxon>
        <taxon>Nocardioidaceae</taxon>
        <taxon>Nocardioides</taxon>
    </lineage>
</organism>
<dbReference type="InterPro" id="IPR029058">
    <property type="entry name" value="AB_hydrolase_fold"/>
</dbReference>
<comment type="caution">
    <text evidence="1">The sequence shown here is derived from an EMBL/GenBank/DDBJ whole genome shotgun (WGS) entry which is preliminary data.</text>
</comment>
<dbReference type="AlphaFoldDB" id="A0A6P0HH98"/>
<reference evidence="1 2" key="1">
    <citation type="journal article" date="2014" name="Int. J. Syst. Evol. Microbiol.">
        <title>Nocardioides zeae sp. nov., isolated from the stem of Zea mays.</title>
        <authorList>
            <person name="Glaeser S.P."/>
            <person name="McInroy J.A."/>
            <person name="Busse H.J."/>
            <person name="Kampfer P."/>
        </authorList>
    </citation>
    <scope>NUCLEOTIDE SEQUENCE [LARGE SCALE GENOMIC DNA]</scope>
    <source>
        <strain evidence="1 2">JCM 30728</strain>
    </source>
</reference>
<keyword evidence="2" id="KW-1185">Reference proteome</keyword>
<gene>
    <name evidence="1" type="ORF">G3T38_05110</name>
</gene>
<evidence type="ECO:0000313" key="2">
    <source>
        <dbReference type="Proteomes" id="UP000468687"/>
    </source>
</evidence>
<accession>A0A6P0HH98</accession>